<dbReference type="HOGENOM" id="CLU_2884551_0_0_6"/>
<dbReference type="AlphaFoldDB" id="I3YAJ3"/>
<dbReference type="GO" id="GO:0006355">
    <property type="term" value="P:regulation of DNA-templated transcription"/>
    <property type="evidence" value="ECO:0007669"/>
    <property type="project" value="InterPro"/>
</dbReference>
<evidence type="ECO:0000313" key="2">
    <source>
        <dbReference type="EMBL" id="AFL74011.1"/>
    </source>
</evidence>
<reference evidence="2 3" key="1">
    <citation type="submission" date="2012-06" db="EMBL/GenBank/DDBJ databases">
        <title>Complete sequence of Thiocystis violascens DSM 198.</title>
        <authorList>
            <consortium name="US DOE Joint Genome Institute"/>
            <person name="Lucas S."/>
            <person name="Han J."/>
            <person name="Lapidus A."/>
            <person name="Cheng J.-F."/>
            <person name="Goodwin L."/>
            <person name="Pitluck S."/>
            <person name="Peters L."/>
            <person name="Ovchinnikova G."/>
            <person name="Teshima H."/>
            <person name="Detter J.C."/>
            <person name="Han C."/>
            <person name="Tapia R."/>
            <person name="Land M."/>
            <person name="Hauser L."/>
            <person name="Kyrpides N."/>
            <person name="Ivanova N."/>
            <person name="Pagani I."/>
            <person name="Vogl K."/>
            <person name="Liu Z."/>
            <person name="Frigaard N.-U."/>
            <person name="Bryant D."/>
            <person name="Woyke T."/>
        </authorList>
    </citation>
    <scope>NUCLEOTIDE SEQUENCE [LARGE SCALE GENOMIC DNA]</scope>
    <source>
        <strain evidence="3">ATCC 17096 / DSM 198 / 6111</strain>
    </source>
</reference>
<proteinExistence type="predicted"/>
<dbReference type="STRING" id="765911.Thivi_2055"/>
<dbReference type="InterPro" id="IPR010985">
    <property type="entry name" value="Ribbon_hlx_hlx"/>
</dbReference>
<dbReference type="Proteomes" id="UP000006062">
    <property type="component" value="Chromosome"/>
</dbReference>
<dbReference type="OrthoDB" id="5298181at2"/>
<feature type="domain" description="Ribbon-helix-helix protein CopG" evidence="1">
    <location>
        <begin position="7"/>
        <end position="42"/>
    </location>
</feature>
<name>I3YAJ3_THIV6</name>
<gene>
    <name evidence="2" type="ordered locus">Thivi_2055</name>
</gene>
<protein>
    <submittedName>
        <fullName evidence="2">Ribbon-helix-helix protein, copG family</fullName>
    </submittedName>
</protein>
<dbReference type="InterPro" id="IPR002145">
    <property type="entry name" value="CopG"/>
</dbReference>
<dbReference type="KEGG" id="tvi:Thivi_2055"/>
<accession>I3YAJ3</accession>
<dbReference type="Pfam" id="PF01402">
    <property type="entry name" value="RHH_1"/>
    <property type="match status" value="1"/>
</dbReference>
<dbReference type="RefSeq" id="WP_014778466.1">
    <property type="nucleotide sequence ID" value="NC_018012.1"/>
</dbReference>
<dbReference type="EMBL" id="CP003154">
    <property type="protein sequence ID" value="AFL74011.1"/>
    <property type="molecule type" value="Genomic_DNA"/>
</dbReference>
<dbReference type="CDD" id="cd22233">
    <property type="entry name" value="RHH_CopAso-like"/>
    <property type="match status" value="1"/>
</dbReference>
<keyword evidence="3" id="KW-1185">Reference proteome</keyword>
<dbReference type="eggNOG" id="COG3905">
    <property type="taxonomic scope" value="Bacteria"/>
</dbReference>
<organism evidence="2 3">
    <name type="scientific">Thiocystis violascens (strain ATCC 17096 / DSM 198 / 6111)</name>
    <name type="common">Chromatium violascens</name>
    <dbReference type="NCBI Taxonomy" id="765911"/>
    <lineage>
        <taxon>Bacteria</taxon>
        <taxon>Pseudomonadati</taxon>
        <taxon>Pseudomonadota</taxon>
        <taxon>Gammaproteobacteria</taxon>
        <taxon>Chromatiales</taxon>
        <taxon>Chromatiaceae</taxon>
        <taxon>Thiocystis</taxon>
    </lineage>
</organism>
<dbReference type="SUPFAM" id="SSF47598">
    <property type="entry name" value="Ribbon-helix-helix"/>
    <property type="match status" value="1"/>
</dbReference>
<sequence>MAETSMTIRTDHDLIDKVAALATAMDRSRHWIIEEARRQAVEAQAWQGESVYCSASAWPESFA</sequence>
<evidence type="ECO:0000313" key="3">
    <source>
        <dbReference type="Proteomes" id="UP000006062"/>
    </source>
</evidence>
<evidence type="ECO:0000259" key="1">
    <source>
        <dbReference type="Pfam" id="PF01402"/>
    </source>
</evidence>